<dbReference type="InterPro" id="IPR043472">
    <property type="entry name" value="Macro_dom-like"/>
</dbReference>
<proteinExistence type="predicted"/>
<evidence type="ECO:0000259" key="8">
    <source>
        <dbReference type="PROSITE" id="PS51059"/>
    </source>
</evidence>
<feature type="domain" description="PARP catalytic" evidence="8">
    <location>
        <begin position="851"/>
        <end position="1038"/>
    </location>
</feature>
<dbReference type="EMBL" id="CAJOBP010000301">
    <property type="protein sequence ID" value="CAF4158273.1"/>
    <property type="molecule type" value="Genomic_DNA"/>
</dbReference>
<dbReference type="Pfam" id="PF00644">
    <property type="entry name" value="PARP"/>
    <property type="match status" value="1"/>
</dbReference>
<dbReference type="InterPro" id="IPR002110">
    <property type="entry name" value="Ankyrin_rpt"/>
</dbReference>
<evidence type="ECO:0000256" key="4">
    <source>
        <dbReference type="ARBA" id="ARBA00023027"/>
    </source>
</evidence>
<dbReference type="GO" id="GO:0005737">
    <property type="term" value="C:cytoplasm"/>
    <property type="evidence" value="ECO:0007669"/>
    <property type="project" value="TreeGrafter"/>
</dbReference>
<dbReference type="InterPro" id="IPR036770">
    <property type="entry name" value="Ankyrin_rpt-contain_sf"/>
</dbReference>
<dbReference type="PROSITE" id="PS50297">
    <property type="entry name" value="ANK_REP_REGION"/>
    <property type="match status" value="1"/>
</dbReference>
<organism evidence="9 11">
    <name type="scientific">Rotaria socialis</name>
    <dbReference type="NCBI Taxonomy" id="392032"/>
    <lineage>
        <taxon>Eukaryota</taxon>
        <taxon>Metazoa</taxon>
        <taxon>Spiralia</taxon>
        <taxon>Gnathifera</taxon>
        <taxon>Rotifera</taxon>
        <taxon>Eurotatoria</taxon>
        <taxon>Bdelloidea</taxon>
        <taxon>Philodinida</taxon>
        <taxon>Philodinidae</taxon>
        <taxon>Rotaria</taxon>
    </lineage>
</organism>
<dbReference type="Gene3D" id="3.40.220.10">
    <property type="entry name" value="Leucine Aminopeptidase, subunit E, domain 1"/>
    <property type="match status" value="2"/>
</dbReference>
<dbReference type="SUPFAM" id="SSF56399">
    <property type="entry name" value="ADP-ribosylation"/>
    <property type="match status" value="1"/>
</dbReference>
<dbReference type="SUPFAM" id="SSF52949">
    <property type="entry name" value="Macro domain-like"/>
    <property type="match status" value="2"/>
</dbReference>
<dbReference type="SMART" id="SM00248">
    <property type="entry name" value="ANK"/>
    <property type="match status" value="2"/>
</dbReference>
<dbReference type="InterPro" id="IPR012317">
    <property type="entry name" value="Poly(ADP-ribose)pol_cat_dom"/>
</dbReference>
<name>A0A819YHC7_9BILA</name>
<evidence type="ECO:0000313" key="11">
    <source>
        <dbReference type="Proteomes" id="UP000663873"/>
    </source>
</evidence>
<evidence type="ECO:0000313" key="10">
    <source>
        <dbReference type="EMBL" id="CAF4425789.1"/>
    </source>
</evidence>
<dbReference type="Pfam" id="PF12796">
    <property type="entry name" value="Ank_2"/>
    <property type="match status" value="1"/>
</dbReference>
<evidence type="ECO:0000256" key="2">
    <source>
        <dbReference type="ARBA" id="ARBA00022676"/>
    </source>
</evidence>
<dbReference type="Proteomes" id="UP000663851">
    <property type="component" value="Unassembled WGS sequence"/>
</dbReference>
<keyword evidence="3 7" id="KW-0808">Transferase</keyword>
<dbReference type="PANTHER" id="PTHR14453">
    <property type="entry name" value="PARP/ZINC FINGER CCCH TYPE DOMAIN CONTAINING PROTEIN"/>
    <property type="match status" value="1"/>
</dbReference>
<keyword evidence="5" id="KW-0539">Nucleus</keyword>
<accession>A0A819YHC7</accession>
<dbReference type="GO" id="GO:0003714">
    <property type="term" value="F:transcription corepressor activity"/>
    <property type="evidence" value="ECO:0007669"/>
    <property type="project" value="TreeGrafter"/>
</dbReference>
<dbReference type="Gene3D" id="1.25.40.20">
    <property type="entry name" value="Ankyrin repeat-containing domain"/>
    <property type="match status" value="1"/>
</dbReference>
<evidence type="ECO:0000256" key="1">
    <source>
        <dbReference type="ARBA" id="ARBA00004123"/>
    </source>
</evidence>
<reference evidence="9" key="1">
    <citation type="submission" date="2021-02" db="EMBL/GenBank/DDBJ databases">
        <authorList>
            <person name="Nowell W R."/>
        </authorList>
    </citation>
    <scope>NUCLEOTIDE SEQUENCE</scope>
</reference>
<dbReference type="SUPFAM" id="SSF48403">
    <property type="entry name" value="Ankyrin repeat"/>
    <property type="match status" value="1"/>
</dbReference>
<gene>
    <name evidence="10" type="ORF">HFQ381_LOCUS21943</name>
    <name evidence="9" type="ORF">UJA718_LOCUS3898</name>
</gene>
<dbReference type="GO" id="GO:0010629">
    <property type="term" value="P:negative regulation of gene expression"/>
    <property type="evidence" value="ECO:0007669"/>
    <property type="project" value="TreeGrafter"/>
</dbReference>
<evidence type="ECO:0000256" key="6">
    <source>
        <dbReference type="PROSITE-ProRule" id="PRU00023"/>
    </source>
</evidence>
<keyword evidence="2 7" id="KW-0328">Glycosyltransferase</keyword>
<dbReference type="Proteomes" id="UP000663873">
    <property type="component" value="Unassembled WGS sequence"/>
</dbReference>
<evidence type="ECO:0000256" key="7">
    <source>
        <dbReference type="RuleBase" id="RU362114"/>
    </source>
</evidence>
<protein>
    <recommendedName>
        <fullName evidence="7">Poly [ADP-ribose] polymerase</fullName>
        <shortName evidence="7">PARP</shortName>
        <ecNumber evidence="7">2.4.2.-</ecNumber>
    </recommendedName>
</protein>
<dbReference type="Gene3D" id="3.90.228.10">
    <property type="match status" value="1"/>
</dbReference>
<dbReference type="GO" id="GO:0005634">
    <property type="term" value="C:nucleus"/>
    <property type="evidence" value="ECO:0007669"/>
    <property type="project" value="UniProtKB-SubCell"/>
</dbReference>
<sequence length="1038" mass="122248">MSSENDENKLKKGLEEIIEIIKDINYEKSSFINSNEIFQFNKQMMENLTNVINNKLKCLLDTLSLKYQDYFLDFFNDYNYDYSKGIFNETIKIYILEQLSEDLNGIIYSFDAFKSSFDGNFSVVKNFIENYPKYKDKCSIYDTTLLYSSSRNNYFHIVKYLIEQGKCFINIQNRKYNRNNQLNGTSGSTALHAACFYGHLNIVKYLIDNGANYFIKNHLEETPIQNGLSNRNIREFFENFLILNYLDLNLPQSTIFDNNEMKLNSIWEYKTINGNQWILFDNNQSNRLRNALISIENEEFNMNINNYLYSISLMKFLSSQISNSSINEYLWIRCRGSSIENFHIYSTWQIMFNEYLSIKINKSISLEVLNIDHTNIKLNHWYQLSHFINQQIDNGINYRRKYLYINIDSIDNQLFLFNLEEFSFSNNDQTINGFIRWIPEFLLKNDQFIIHKYKPSNGNSHSLPVYINIQQSTILNQQQYLTTDINHDENFHENESMIVRFGNIIEEKSDVIVIWWSSKSLLELIYEYGGSSVRNTINHKFENKSDNPIISIQSDGFIQSKMIYFIDLEIQSDIILVKKSIESIINSIMEKVHENNYKRISFSSIDFNSNIYPLESIIETIIEQIHQQQFLHKNIFVSFIIESNKKDIFNYYYEHLNSLNQSISQNSISKTIANSQIQLEKGDIIKQKVDAIVVSSSSDILKQLIIIEGGEQVYESYEKENKLNPNSLLISCPSGNLLCKRIFFVKWNPNENEFILQQSINDFINILIQNLLSYNYKSIALPLIGSNHKNISTPIVIKTIINQFIYQIKSRNLSINIKFIILPDQDQIYQEFYQQLLHSHEQQDNQLINYDEIPATWDLSDETRNRFIVSFHLNEYKTVHDEFNQLMKGKIKKIIQIERIQNQRWYFQYLAHKKDFFKRLNKNTEKRLYHASKFKLNNSIINDCFNRSFAGLHGLNSTAYGMGVYFSSDPSYCHHFAKPNSNGERSMFIAQVLIGETILGNSSMKTRPPGYDTTTDGNHIFVIYHDAQAYAQYLITYK</sequence>
<feature type="repeat" description="ANK" evidence="6">
    <location>
        <begin position="186"/>
        <end position="218"/>
    </location>
</feature>
<keyword evidence="4 7" id="KW-0520">NAD</keyword>
<comment type="subcellular location">
    <subcellularLocation>
        <location evidence="1">Nucleus</location>
    </subcellularLocation>
</comment>
<dbReference type="EC" id="2.4.2.-" evidence="7"/>
<comment type="caution">
    <text evidence="9">The sequence shown here is derived from an EMBL/GenBank/DDBJ whole genome shotgun (WGS) entry which is preliminary data.</text>
</comment>
<dbReference type="InterPro" id="IPR052056">
    <property type="entry name" value="Mono-ARTD/PARP"/>
</dbReference>
<dbReference type="EMBL" id="CAJOBO010002019">
    <property type="protein sequence ID" value="CAF4425789.1"/>
    <property type="molecule type" value="Genomic_DNA"/>
</dbReference>
<dbReference type="PANTHER" id="PTHR14453:SF67">
    <property type="entry name" value="POLY [ADP-RIBOSE] POLYMERASE"/>
    <property type="match status" value="1"/>
</dbReference>
<dbReference type="GO" id="GO:0003950">
    <property type="term" value="F:NAD+ poly-ADP-ribosyltransferase activity"/>
    <property type="evidence" value="ECO:0007669"/>
    <property type="project" value="UniProtKB-UniRule"/>
</dbReference>
<keyword evidence="6" id="KW-0040">ANK repeat</keyword>
<keyword evidence="11" id="KW-1185">Reference proteome</keyword>
<evidence type="ECO:0000256" key="5">
    <source>
        <dbReference type="ARBA" id="ARBA00023242"/>
    </source>
</evidence>
<dbReference type="AlphaFoldDB" id="A0A819YHC7"/>
<evidence type="ECO:0000313" key="9">
    <source>
        <dbReference type="EMBL" id="CAF4158273.1"/>
    </source>
</evidence>
<dbReference type="PROSITE" id="PS51059">
    <property type="entry name" value="PARP_CATALYTIC"/>
    <property type="match status" value="1"/>
</dbReference>
<evidence type="ECO:0000256" key="3">
    <source>
        <dbReference type="ARBA" id="ARBA00022679"/>
    </source>
</evidence>
<dbReference type="PROSITE" id="PS50088">
    <property type="entry name" value="ANK_REPEAT"/>
    <property type="match status" value="1"/>
</dbReference>